<dbReference type="EnsemblMetazoa" id="PPA44192.1">
    <property type="protein sequence ID" value="PPA44192.1"/>
    <property type="gene ID" value="WBGene00282561"/>
</dbReference>
<protein>
    <submittedName>
        <fullName evidence="2">Uncharacterized protein</fullName>
    </submittedName>
</protein>
<reference evidence="2" key="2">
    <citation type="submission" date="2022-06" db="UniProtKB">
        <authorList>
            <consortium name="EnsemblMetazoa"/>
        </authorList>
    </citation>
    <scope>IDENTIFICATION</scope>
    <source>
        <strain evidence="2">PS312</strain>
    </source>
</reference>
<gene>
    <name evidence="2" type="primary">WBGene00282561</name>
</gene>
<dbReference type="AlphaFoldDB" id="A0A2A6CVZ3"/>
<dbReference type="Proteomes" id="UP000005239">
    <property type="component" value="Unassembled WGS sequence"/>
</dbReference>
<accession>A0A2A6CVZ3</accession>
<evidence type="ECO:0000256" key="1">
    <source>
        <dbReference type="SAM" id="MobiDB-lite"/>
    </source>
</evidence>
<feature type="region of interest" description="Disordered" evidence="1">
    <location>
        <begin position="17"/>
        <end position="43"/>
    </location>
</feature>
<proteinExistence type="predicted"/>
<keyword evidence="3" id="KW-1185">Reference proteome</keyword>
<evidence type="ECO:0000313" key="3">
    <source>
        <dbReference type="Proteomes" id="UP000005239"/>
    </source>
</evidence>
<evidence type="ECO:0000313" key="2">
    <source>
        <dbReference type="EnsemblMetazoa" id="PPA44192.1"/>
    </source>
</evidence>
<organism evidence="2 3">
    <name type="scientific">Pristionchus pacificus</name>
    <name type="common">Parasitic nematode worm</name>
    <dbReference type="NCBI Taxonomy" id="54126"/>
    <lineage>
        <taxon>Eukaryota</taxon>
        <taxon>Metazoa</taxon>
        <taxon>Ecdysozoa</taxon>
        <taxon>Nematoda</taxon>
        <taxon>Chromadorea</taxon>
        <taxon>Rhabditida</taxon>
        <taxon>Rhabditina</taxon>
        <taxon>Diplogasteromorpha</taxon>
        <taxon>Diplogasteroidea</taxon>
        <taxon>Neodiplogasteridae</taxon>
        <taxon>Pristionchus</taxon>
    </lineage>
</organism>
<accession>A0A8R1UYX8</accession>
<sequence>MTCEEAEKNSCDEAMIQNRKQHSDWSSDSSSLVLAERRPNEGDLASDTEMLVGSCESPNAAERVLDEF</sequence>
<reference evidence="3" key="1">
    <citation type="journal article" date="2008" name="Nat. Genet.">
        <title>The Pristionchus pacificus genome provides a unique perspective on nematode lifestyle and parasitism.</title>
        <authorList>
            <person name="Dieterich C."/>
            <person name="Clifton S.W."/>
            <person name="Schuster L.N."/>
            <person name="Chinwalla A."/>
            <person name="Delehaunty K."/>
            <person name="Dinkelacker I."/>
            <person name="Fulton L."/>
            <person name="Fulton R."/>
            <person name="Godfrey J."/>
            <person name="Minx P."/>
            <person name="Mitreva M."/>
            <person name="Roeseler W."/>
            <person name="Tian H."/>
            <person name="Witte H."/>
            <person name="Yang S.P."/>
            <person name="Wilson R.K."/>
            <person name="Sommer R.J."/>
        </authorList>
    </citation>
    <scope>NUCLEOTIDE SEQUENCE [LARGE SCALE GENOMIC DNA]</scope>
    <source>
        <strain evidence="3">PS312</strain>
    </source>
</reference>
<name>A0A2A6CVZ3_PRIPA</name>